<sequence length="186" mass="20392">MNISFLALNCLMPSVFAAGYQKRKDVAARLTHAACGGEEEFVRPAAGGGFMQPPGERWRFQNPANWSDEVVSAEAAGIIITALVLNHRSWMHSHHDAHELCSAFCHRYDQLVKFANRHPEAVAIFRALGWQKAGPGGPVAGLRPGVNPWQAVPADEAECRACSAAGRLHLSFLVWVFPLQKLQVAR</sequence>
<dbReference type="Pfam" id="PF03230">
    <property type="entry name" value="Antirestrict"/>
    <property type="match status" value="1"/>
</dbReference>
<evidence type="ECO:0000256" key="1">
    <source>
        <dbReference type="ARBA" id="ARBA00008618"/>
    </source>
</evidence>
<dbReference type="EMBL" id="CP024770">
    <property type="protein sequence ID" value="QGY32559.1"/>
    <property type="molecule type" value="Genomic_DNA"/>
</dbReference>
<dbReference type="AlphaFoldDB" id="A0A6B9GFP9"/>
<evidence type="ECO:0000313" key="3">
    <source>
        <dbReference type="Proteomes" id="UP000502005"/>
    </source>
</evidence>
<geneLocation type="plasmid" evidence="3">
    <name>pne1b</name>
</geneLocation>
<name>A0A6B9GFP9_PANCY</name>
<keyword evidence="2" id="KW-0614">Plasmid</keyword>
<evidence type="ECO:0000313" key="2">
    <source>
        <dbReference type="EMBL" id="QGY32559.1"/>
    </source>
</evidence>
<dbReference type="Proteomes" id="UP000502005">
    <property type="component" value="Plasmid pNE1B"/>
</dbReference>
<accession>A0A6B9GFP9</accession>
<organism evidence="2 3">
    <name type="scientific">Pantoea cypripedii</name>
    <name type="common">Pectobacterium cypripedii</name>
    <name type="synonym">Erwinia cypripedii</name>
    <dbReference type="NCBI Taxonomy" id="55209"/>
    <lineage>
        <taxon>Bacteria</taxon>
        <taxon>Pseudomonadati</taxon>
        <taxon>Pseudomonadota</taxon>
        <taxon>Gammaproteobacteria</taxon>
        <taxon>Enterobacterales</taxon>
        <taxon>Erwiniaceae</taxon>
        <taxon>Pantoea</taxon>
    </lineage>
</organism>
<proteinExistence type="inferred from homology"/>
<protein>
    <submittedName>
        <fullName evidence="2">Uncharacterized protein</fullName>
    </submittedName>
</protein>
<reference evidence="2 3" key="1">
    <citation type="submission" date="2017-11" db="EMBL/GenBank/DDBJ databases">
        <title>Genome sequence of Pantoea cypripedii NE1.</title>
        <authorList>
            <person name="Nascimento F.X."/>
        </authorList>
    </citation>
    <scope>NUCLEOTIDE SEQUENCE [LARGE SCALE GENOMIC DNA]</scope>
    <source>
        <strain evidence="2 3">NE1</strain>
        <plasmid evidence="3">pne1b</plasmid>
    </source>
</reference>
<dbReference type="InterPro" id="IPR042297">
    <property type="entry name" value="Antirestriction_sf"/>
</dbReference>
<dbReference type="InterPro" id="IPR004914">
    <property type="entry name" value="Antirestrict"/>
</dbReference>
<gene>
    <name evidence="2" type="ORF">CUN67_26745</name>
</gene>
<comment type="similarity">
    <text evidence="1">Belongs to the antirestriction protein family.</text>
</comment>
<dbReference type="Gene3D" id="3.30.70.3580">
    <property type="entry name" value="Antirestriction protein"/>
    <property type="match status" value="1"/>
</dbReference>